<dbReference type="EMBL" id="LGUA01004323">
    <property type="protein sequence ID" value="OAX76865.1"/>
    <property type="molecule type" value="Genomic_DNA"/>
</dbReference>
<reference evidence="1 2" key="1">
    <citation type="submission" date="2015-07" db="EMBL/GenBank/DDBJ databases">
        <title>Emmonsia species relationships and genome sequence.</title>
        <authorList>
            <person name="Cuomo C.A."/>
            <person name="Schwartz I.S."/>
            <person name="Kenyon C."/>
            <person name="de Hoog G.S."/>
            <person name="Govender N.P."/>
            <person name="Botha A."/>
            <person name="Moreno L."/>
            <person name="de Vries M."/>
            <person name="Munoz J.F."/>
            <person name="Stielow J.B."/>
        </authorList>
    </citation>
    <scope>NUCLEOTIDE SEQUENCE [LARGE SCALE GENOMIC DNA]</scope>
    <source>
        <strain evidence="1 2">CBS 136260</strain>
    </source>
</reference>
<sequence>MTKVNLKNRNTLDFNKIYRTAYEIQINIENTTRLTILEEVMIACQKNDEMIQKLIDKLMNSALFQASSLHSSS</sequence>
<dbReference type="Proteomes" id="UP000091918">
    <property type="component" value="Unassembled WGS sequence"/>
</dbReference>
<keyword evidence="2" id="KW-1185">Reference proteome</keyword>
<comment type="caution">
    <text evidence="1">The sequence shown here is derived from an EMBL/GenBank/DDBJ whole genome shotgun (WGS) entry which is preliminary data.</text>
</comment>
<organism evidence="1 2">
    <name type="scientific">Emergomyces africanus</name>
    <dbReference type="NCBI Taxonomy" id="1955775"/>
    <lineage>
        <taxon>Eukaryota</taxon>
        <taxon>Fungi</taxon>
        <taxon>Dikarya</taxon>
        <taxon>Ascomycota</taxon>
        <taxon>Pezizomycotina</taxon>
        <taxon>Eurotiomycetes</taxon>
        <taxon>Eurotiomycetidae</taxon>
        <taxon>Onygenales</taxon>
        <taxon>Ajellomycetaceae</taxon>
        <taxon>Emergomyces</taxon>
    </lineage>
</organism>
<dbReference type="AlphaFoldDB" id="A0A1B7NJ63"/>
<protein>
    <submittedName>
        <fullName evidence="1">Uncharacterized protein</fullName>
    </submittedName>
</protein>
<gene>
    <name evidence="1" type="ORF">ACJ72_08842</name>
</gene>
<name>A0A1B7NJ63_9EURO</name>
<evidence type="ECO:0000313" key="2">
    <source>
        <dbReference type="Proteomes" id="UP000091918"/>
    </source>
</evidence>
<feature type="non-terminal residue" evidence="1">
    <location>
        <position position="73"/>
    </location>
</feature>
<proteinExistence type="predicted"/>
<evidence type="ECO:0000313" key="1">
    <source>
        <dbReference type="EMBL" id="OAX76865.1"/>
    </source>
</evidence>
<accession>A0A1B7NJ63</accession>